<dbReference type="GO" id="GO:0005737">
    <property type="term" value="C:cytoplasm"/>
    <property type="evidence" value="ECO:0007669"/>
    <property type="project" value="UniProtKB-SubCell"/>
</dbReference>
<evidence type="ECO:0000256" key="3">
    <source>
        <dbReference type="ARBA" id="ARBA00004496"/>
    </source>
</evidence>
<keyword evidence="10 18" id="KW-0479">Metal-binding</keyword>
<dbReference type="Gene3D" id="3.20.20.60">
    <property type="entry name" value="Phosphoenolpyruvate-binding domains"/>
    <property type="match status" value="1"/>
</dbReference>
<dbReference type="GO" id="GO:0000287">
    <property type="term" value="F:magnesium ion binding"/>
    <property type="evidence" value="ECO:0007669"/>
    <property type="project" value="TreeGrafter"/>
</dbReference>
<proteinExistence type="inferred from homology"/>
<dbReference type="EC" id="4.1.3.34" evidence="6"/>
<dbReference type="GO" id="GO:0008815">
    <property type="term" value="F:citrate (pro-3S)-lyase activity"/>
    <property type="evidence" value="ECO:0007669"/>
    <property type="project" value="UniProtKB-EC"/>
</dbReference>
<dbReference type="Proteomes" id="UP000006176">
    <property type="component" value="Chromosome"/>
</dbReference>
<evidence type="ECO:0000256" key="17">
    <source>
        <dbReference type="PIRSR" id="PIRSR015582-1"/>
    </source>
</evidence>
<evidence type="ECO:0000313" key="21">
    <source>
        <dbReference type="Proteomes" id="UP000006176"/>
    </source>
</evidence>
<evidence type="ECO:0000256" key="1">
    <source>
        <dbReference type="ARBA" id="ARBA00001946"/>
    </source>
</evidence>
<evidence type="ECO:0000313" key="20">
    <source>
        <dbReference type="EMBL" id="AFL67925.1"/>
    </source>
</evidence>
<feature type="domain" description="HpcH/HpaI aldolase/citrate lyase" evidence="19">
    <location>
        <begin position="8"/>
        <end position="226"/>
    </location>
</feature>
<dbReference type="RefSeq" id="WP_014768805.1">
    <property type="nucleotide sequence ID" value="NC_018002.1"/>
</dbReference>
<comment type="catalytic activity">
    <reaction evidence="15">
        <text>citrate = oxaloacetate + acetate</text>
        <dbReference type="Rhea" id="RHEA:10760"/>
        <dbReference type="ChEBI" id="CHEBI:16452"/>
        <dbReference type="ChEBI" id="CHEBI:16947"/>
        <dbReference type="ChEBI" id="CHEBI:30089"/>
        <dbReference type="EC" id="4.1.3.6"/>
    </reaction>
</comment>
<dbReference type="EMBL" id="CP003333">
    <property type="protein sequence ID" value="AFL67925.1"/>
    <property type="molecule type" value="Genomic_DNA"/>
</dbReference>
<protein>
    <recommendedName>
        <fullName evidence="8">Citrate lyase subunit beta</fullName>
        <ecNumber evidence="6">4.1.3.34</ecNumber>
        <ecNumber evidence="7">4.1.3.6</ecNumber>
    </recommendedName>
    <alternativeName>
        <fullName evidence="13">Citrate (pro-3S)-lyase subunit beta</fullName>
    </alternativeName>
    <alternativeName>
        <fullName evidence="14">Citryl-CoA lyase subunit</fullName>
    </alternativeName>
</protein>
<dbReference type="KEGG" id="sba:Sulba_0617"/>
<dbReference type="PIRSF" id="PIRSF015582">
    <property type="entry name" value="Cit_lyase_B"/>
    <property type="match status" value="1"/>
</dbReference>
<evidence type="ECO:0000256" key="9">
    <source>
        <dbReference type="ARBA" id="ARBA00022490"/>
    </source>
</evidence>
<dbReference type="Pfam" id="PF03328">
    <property type="entry name" value="HpcH_HpaI"/>
    <property type="match status" value="1"/>
</dbReference>
<evidence type="ECO:0000256" key="2">
    <source>
        <dbReference type="ARBA" id="ARBA00003671"/>
    </source>
</evidence>
<comment type="catalytic activity">
    <reaction evidence="16">
        <text>(3S)-citryl-CoA = oxaloacetate + acetyl-CoA</text>
        <dbReference type="Rhea" id="RHEA:20812"/>
        <dbReference type="ChEBI" id="CHEBI:16452"/>
        <dbReference type="ChEBI" id="CHEBI:57288"/>
        <dbReference type="ChEBI" id="CHEBI:57321"/>
        <dbReference type="EC" id="4.1.3.34"/>
    </reaction>
</comment>
<evidence type="ECO:0000256" key="13">
    <source>
        <dbReference type="ARBA" id="ARBA00030255"/>
    </source>
</evidence>
<accession>I3XVF1</accession>
<evidence type="ECO:0000256" key="5">
    <source>
        <dbReference type="ARBA" id="ARBA00011382"/>
    </source>
</evidence>
<dbReference type="HOGENOM" id="CLU_044864_0_0_7"/>
<dbReference type="STRING" id="760154.Sulba_0617"/>
<feature type="binding site" evidence="18">
    <location>
        <position position="158"/>
    </location>
    <ligand>
        <name>Mg(2+)</name>
        <dbReference type="ChEBI" id="CHEBI:18420"/>
    </ligand>
</feature>
<sequence>MMKQKLRRSMLFVPGSNTGMVCNAFIYKPDTVMFDLEDSVALSEKDSARMMVFHALQHFTYKDIETAVRVNPLDTPFGILDLEAVIRAGVDIVRLPKTDSVQDVLDMEREIERIEKHIGTTKKTMLLAAIESALGVVNAVDIARCSDRMMGIALGAEDFVRDLHTQRTKEGNELMAARNQILLAARAAKIGAFDSIFSDVKDKEGFMHEVELIKGLGFDGKSLINPNQIPWLHSAFAPTQKNIHWAIEVLEAARDAKERGLGVISLDGKMVDAPIILRAEWIMDLARASGVLGEEQ</sequence>
<evidence type="ECO:0000256" key="7">
    <source>
        <dbReference type="ARBA" id="ARBA00012914"/>
    </source>
</evidence>
<evidence type="ECO:0000256" key="4">
    <source>
        <dbReference type="ARBA" id="ARBA00005549"/>
    </source>
</evidence>
<evidence type="ECO:0000256" key="11">
    <source>
        <dbReference type="ARBA" id="ARBA00022842"/>
    </source>
</evidence>
<keyword evidence="21" id="KW-1185">Reference proteome</keyword>
<evidence type="ECO:0000256" key="18">
    <source>
        <dbReference type="PIRSR" id="PIRSR015582-2"/>
    </source>
</evidence>
<comment type="subcellular location">
    <subcellularLocation>
        <location evidence="3">Cytoplasm</location>
    </subcellularLocation>
</comment>
<dbReference type="PANTHER" id="PTHR32308:SF10">
    <property type="entry name" value="CITRATE LYASE SUBUNIT BETA"/>
    <property type="match status" value="1"/>
</dbReference>
<dbReference type="PATRIC" id="fig|760154.4.peg.614"/>
<dbReference type="EC" id="4.1.3.6" evidence="7"/>
<reference evidence="20 21" key="1">
    <citation type="submission" date="2012-06" db="EMBL/GenBank/DDBJ databases">
        <title>Complete sequence of Sulfurospirillum barnesii SES-3.</title>
        <authorList>
            <consortium name="US DOE Joint Genome Institute"/>
            <person name="Lucas S."/>
            <person name="Han J."/>
            <person name="Lapidus A."/>
            <person name="Cheng J.-F."/>
            <person name="Goodwin L."/>
            <person name="Pitluck S."/>
            <person name="Peters L."/>
            <person name="Ovchinnikova G."/>
            <person name="Lu M."/>
            <person name="Detter J.C."/>
            <person name="Han C."/>
            <person name="Tapia R."/>
            <person name="Land M."/>
            <person name="Hauser L."/>
            <person name="Kyrpides N."/>
            <person name="Ivanova N."/>
            <person name="Pagani I."/>
            <person name="Stolz J."/>
            <person name="Arkin A."/>
            <person name="Dehal P."/>
            <person name="Oremland R."/>
            <person name="Saltikov C."/>
            <person name="Basu P."/>
            <person name="Hollibaugh J."/>
            <person name="Newman D."/>
            <person name="Stolyar S."/>
            <person name="Hazen T."/>
            <person name="Woyke T."/>
        </authorList>
    </citation>
    <scope>NUCLEOTIDE SEQUENCE [LARGE SCALE GENOMIC DNA]</scope>
    <source>
        <strain evidence="21">ATCC 700032 / DSM 10660 / SES-3</strain>
    </source>
</reference>
<comment type="cofactor">
    <cofactor evidence="1">
        <name>Mg(2+)</name>
        <dbReference type="ChEBI" id="CHEBI:18420"/>
    </cofactor>
</comment>
<dbReference type="AlphaFoldDB" id="I3XVF1"/>
<name>I3XVF1_SULBS</name>
<gene>
    <name evidence="20" type="ordered locus">Sulba_0617</name>
</gene>
<dbReference type="eggNOG" id="COG2301">
    <property type="taxonomic scope" value="Bacteria"/>
</dbReference>
<dbReference type="InterPro" id="IPR040442">
    <property type="entry name" value="Pyrv_kinase-like_dom_sf"/>
</dbReference>
<dbReference type="InterPro" id="IPR011206">
    <property type="entry name" value="Citrate_lyase_beta/mcl1/mcl2"/>
</dbReference>
<dbReference type="InterPro" id="IPR015813">
    <property type="entry name" value="Pyrv/PenolPyrv_kinase-like_dom"/>
</dbReference>
<dbReference type="FunFam" id="3.20.20.60:FF:000008">
    <property type="entry name" value="Citrate (Pro-3S)-lyase subunit beta"/>
    <property type="match status" value="1"/>
</dbReference>
<comment type="function">
    <text evidence="2">Represents a citryl-ACP lyase.</text>
</comment>
<evidence type="ECO:0000256" key="6">
    <source>
        <dbReference type="ARBA" id="ARBA00012258"/>
    </source>
</evidence>
<organism evidence="20 21">
    <name type="scientific">Sulfurospirillum barnesii (strain ATCC 700032 / DSM 10660 / SES-3)</name>
    <dbReference type="NCBI Taxonomy" id="760154"/>
    <lineage>
        <taxon>Bacteria</taxon>
        <taxon>Pseudomonadati</taxon>
        <taxon>Campylobacterota</taxon>
        <taxon>Epsilonproteobacteria</taxon>
        <taxon>Campylobacterales</taxon>
        <taxon>Sulfurospirillaceae</taxon>
        <taxon>Sulfurospirillum</taxon>
    </lineage>
</organism>
<comment type="similarity">
    <text evidence="4">Belongs to the HpcH/HpaI aldolase family. Citrate lyase beta subunit subfamily.</text>
</comment>
<evidence type="ECO:0000256" key="16">
    <source>
        <dbReference type="ARBA" id="ARBA00049110"/>
    </source>
</evidence>
<evidence type="ECO:0000259" key="19">
    <source>
        <dbReference type="Pfam" id="PF03328"/>
    </source>
</evidence>
<keyword evidence="11 18" id="KW-0460">Magnesium</keyword>
<dbReference type="InterPro" id="IPR005000">
    <property type="entry name" value="Aldolase/citrate-lyase_domain"/>
</dbReference>
<feature type="binding site" evidence="17">
    <location>
        <position position="131"/>
    </location>
    <ligand>
        <name>substrate</name>
    </ligand>
</feature>
<evidence type="ECO:0000256" key="14">
    <source>
        <dbReference type="ARBA" id="ARBA00032495"/>
    </source>
</evidence>
<feature type="binding site" evidence="17">
    <location>
        <position position="69"/>
    </location>
    <ligand>
        <name>substrate</name>
    </ligand>
</feature>
<keyword evidence="9" id="KW-0963">Cytoplasm</keyword>
<evidence type="ECO:0000256" key="8">
    <source>
        <dbReference type="ARBA" id="ARBA00015712"/>
    </source>
</evidence>
<dbReference type="GO" id="GO:0006107">
    <property type="term" value="P:oxaloacetate metabolic process"/>
    <property type="evidence" value="ECO:0007669"/>
    <property type="project" value="TreeGrafter"/>
</dbReference>
<dbReference type="PANTHER" id="PTHR32308">
    <property type="entry name" value="LYASE BETA SUBUNIT, PUTATIVE (AFU_ORTHOLOGUE AFUA_4G13030)-RELATED"/>
    <property type="match status" value="1"/>
</dbReference>
<comment type="subunit">
    <text evidence="5">Oligomer with a subunit composition of (alpha,beta,gamma)6.</text>
</comment>
<dbReference type="SUPFAM" id="SSF51621">
    <property type="entry name" value="Phosphoenolpyruvate/pyruvate domain"/>
    <property type="match status" value="1"/>
</dbReference>
<keyword evidence="12 20" id="KW-0456">Lyase</keyword>
<feature type="binding site" evidence="18">
    <location>
        <position position="131"/>
    </location>
    <ligand>
        <name>Mg(2+)</name>
        <dbReference type="ChEBI" id="CHEBI:18420"/>
    </ligand>
</feature>
<evidence type="ECO:0000256" key="15">
    <source>
        <dbReference type="ARBA" id="ARBA00048308"/>
    </source>
</evidence>
<dbReference type="GO" id="GO:0008816">
    <property type="term" value="F:citryl-CoA lyase activity"/>
    <property type="evidence" value="ECO:0007669"/>
    <property type="project" value="UniProtKB-EC"/>
</dbReference>
<evidence type="ECO:0000256" key="12">
    <source>
        <dbReference type="ARBA" id="ARBA00023239"/>
    </source>
</evidence>
<evidence type="ECO:0000256" key="10">
    <source>
        <dbReference type="ARBA" id="ARBA00022723"/>
    </source>
</evidence>